<name>A0A0A2UZC1_PARBA</name>
<dbReference type="KEGG" id="pbl:PAAG_12402"/>
<accession>A0A0A2UZC1</accession>
<keyword evidence="2" id="KW-1185">Reference proteome</keyword>
<evidence type="ECO:0000313" key="2">
    <source>
        <dbReference type="Proteomes" id="UP000002059"/>
    </source>
</evidence>
<dbReference type="Proteomes" id="UP000002059">
    <property type="component" value="Partially assembled WGS sequence"/>
</dbReference>
<gene>
    <name evidence="1" type="ORF">PAAG_12402</name>
</gene>
<dbReference type="EMBL" id="KN294015">
    <property type="protein sequence ID" value="KGQ00931.1"/>
    <property type="molecule type" value="Genomic_DNA"/>
</dbReference>
<dbReference type="HOGENOM" id="CLU_1768665_0_0_1"/>
<proteinExistence type="predicted"/>
<dbReference type="RefSeq" id="XP_015702499.1">
    <property type="nucleotide sequence ID" value="XM_015847895.1"/>
</dbReference>
<dbReference type="AlphaFoldDB" id="A0A0A2UZC1"/>
<reference evidence="1 2" key="1">
    <citation type="journal article" date="2011" name="PLoS Genet.">
        <title>Comparative genomic analysis of human fungal pathogens causing paracoccidioidomycosis.</title>
        <authorList>
            <person name="Desjardins C.A."/>
            <person name="Champion M.D."/>
            <person name="Holder J.W."/>
            <person name="Muszewska A."/>
            <person name="Goldberg J."/>
            <person name="Bailao A.M."/>
            <person name="Brigido M.M."/>
            <person name="Ferreira M.E."/>
            <person name="Garcia A.M."/>
            <person name="Grynberg M."/>
            <person name="Gujja S."/>
            <person name="Heiman D.I."/>
            <person name="Henn M.R."/>
            <person name="Kodira C.D."/>
            <person name="Leon-Narvaez H."/>
            <person name="Longo L.V."/>
            <person name="Ma L.J."/>
            <person name="Malavazi I."/>
            <person name="Matsuo A.L."/>
            <person name="Morais F.V."/>
            <person name="Pereira M."/>
            <person name="Rodriguez-Brito S."/>
            <person name="Sakthikumar S."/>
            <person name="Salem-Izacc S.M."/>
            <person name="Sykes S.M."/>
            <person name="Teixeira M.M."/>
            <person name="Vallejo M.C."/>
            <person name="Walter M.E."/>
            <person name="Yandava C."/>
            <person name="Young S."/>
            <person name="Zeng Q."/>
            <person name="Zucker J."/>
            <person name="Felipe M.S."/>
            <person name="Goldman G.H."/>
            <person name="Haas B.J."/>
            <person name="McEwen J.G."/>
            <person name="Nino-Vega G."/>
            <person name="Puccia R."/>
            <person name="San-Blas G."/>
            <person name="Soares C.M."/>
            <person name="Birren B.W."/>
            <person name="Cuomo C.A."/>
        </authorList>
    </citation>
    <scope>NUCLEOTIDE SEQUENCE [LARGE SCALE GENOMIC DNA]</scope>
    <source>
        <strain evidence="2">ATCC MYA-826 / Pb01</strain>
    </source>
</reference>
<sequence>MQHRHTPLPSPELQNPFCHVRRAPDIHIHILECSTPRTSPPPLSRLFSSQNFRTLETFEEVPQRGLYCLHPLRKSGPGPVSRQQILNCFFRIPNVIIREGHDGTLHALCLLFGAVDYWNGLLDSAVVRGLEMARDRSALPTWEVLVA</sequence>
<protein>
    <submittedName>
        <fullName evidence="1">Uncharacterized protein</fullName>
    </submittedName>
</protein>
<dbReference type="VEuPathDB" id="FungiDB:PAAG_12402"/>
<dbReference type="GeneID" id="26971068"/>
<organism evidence="1 2">
    <name type="scientific">Paracoccidioides lutzii (strain ATCC MYA-826 / Pb01)</name>
    <name type="common">Paracoccidioides brasiliensis</name>
    <dbReference type="NCBI Taxonomy" id="502779"/>
    <lineage>
        <taxon>Eukaryota</taxon>
        <taxon>Fungi</taxon>
        <taxon>Dikarya</taxon>
        <taxon>Ascomycota</taxon>
        <taxon>Pezizomycotina</taxon>
        <taxon>Eurotiomycetes</taxon>
        <taxon>Eurotiomycetidae</taxon>
        <taxon>Onygenales</taxon>
        <taxon>Ajellomycetaceae</taxon>
        <taxon>Paracoccidioides</taxon>
    </lineage>
</organism>
<evidence type="ECO:0000313" key="1">
    <source>
        <dbReference type="EMBL" id="KGQ00931.1"/>
    </source>
</evidence>